<dbReference type="SUPFAM" id="SSF161098">
    <property type="entry name" value="MetI-like"/>
    <property type="match status" value="1"/>
</dbReference>
<dbReference type="AlphaFoldDB" id="A0A9D1FZM7"/>
<sequence>MNRASTPPVKRRDSHALLRRVGRCWQLYMLILPPVITVFIFHYLPIYGLQIAFRNYRPTRGIWGSDWEGLKWFVQFVTYPDFWPILRNTLSISLYSLATFPCAVIFALMLNEIHSAKYKRYVQMVSYAPHFVSTVIVCSMLIIFTQYSNGIFNNVRVKLGLERVDIITVPGYFADLYVWSGVWQNMGWNAIIYLAALAGVSPELVEAAKIDGANRLQIIGHVTLPSILPTVITMLILNTGNILSVGFEKIFLMQNSLNLEASRVLSTYVYEIGIEGGQISYSSAIGLFNNVVNILVIALVNSLAKKTTSIGLW</sequence>
<dbReference type="InterPro" id="IPR050809">
    <property type="entry name" value="UgpAE/MalFG_permease"/>
</dbReference>
<feature type="transmembrane region" description="Helical" evidence="7">
    <location>
        <begin position="92"/>
        <end position="113"/>
    </location>
</feature>
<dbReference type="Pfam" id="PF00528">
    <property type="entry name" value="BPD_transp_1"/>
    <property type="match status" value="1"/>
</dbReference>
<evidence type="ECO:0000256" key="4">
    <source>
        <dbReference type="ARBA" id="ARBA00022692"/>
    </source>
</evidence>
<dbReference type="PANTHER" id="PTHR43227">
    <property type="entry name" value="BLL4140 PROTEIN"/>
    <property type="match status" value="1"/>
</dbReference>
<accession>A0A9D1FZM7</accession>
<keyword evidence="2 7" id="KW-0813">Transport</keyword>
<dbReference type="EMBL" id="DVJN01000113">
    <property type="protein sequence ID" value="HIS92511.1"/>
    <property type="molecule type" value="Genomic_DNA"/>
</dbReference>
<feature type="transmembrane region" description="Helical" evidence="7">
    <location>
        <begin position="125"/>
        <end position="147"/>
    </location>
</feature>
<feature type="transmembrane region" description="Helical" evidence="7">
    <location>
        <begin position="21"/>
        <end position="44"/>
    </location>
</feature>
<feature type="transmembrane region" description="Helical" evidence="7">
    <location>
        <begin position="226"/>
        <end position="247"/>
    </location>
</feature>
<organism evidence="9 10">
    <name type="scientific">Candidatus Alectryocaccomicrobium excrementavium</name>
    <dbReference type="NCBI Taxonomy" id="2840668"/>
    <lineage>
        <taxon>Bacteria</taxon>
        <taxon>Bacillati</taxon>
        <taxon>Bacillota</taxon>
        <taxon>Clostridia</taxon>
        <taxon>Candidatus Alectryocaccomicrobium</taxon>
    </lineage>
</organism>
<evidence type="ECO:0000259" key="8">
    <source>
        <dbReference type="PROSITE" id="PS50928"/>
    </source>
</evidence>
<comment type="caution">
    <text evidence="9">The sequence shown here is derived from an EMBL/GenBank/DDBJ whole genome shotgun (WGS) entry which is preliminary data.</text>
</comment>
<dbReference type="GO" id="GO:0005886">
    <property type="term" value="C:plasma membrane"/>
    <property type="evidence" value="ECO:0007669"/>
    <property type="project" value="UniProtKB-SubCell"/>
</dbReference>
<comment type="subcellular location">
    <subcellularLocation>
        <location evidence="1 7">Cell membrane</location>
        <topology evidence="1 7">Multi-pass membrane protein</topology>
    </subcellularLocation>
</comment>
<gene>
    <name evidence="9" type="ORF">IAA84_05775</name>
</gene>
<dbReference type="InterPro" id="IPR035906">
    <property type="entry name" value="MetI-like_sf"/>
</dbReference>
<protein>
    <submittedName>
        <fullName evidence="9">Sugar ABC transporter permease</fullName>
    </submittedName>
</protein>
<evidence type="ECO:0000256" key="2">
    <source>
        <dbReference type="ARBA" id="ARBA00022448"/>
    </source>
</evidence>
<keyword evidence="4 7" id="KW-0812">Transmembrane</keyword>
<feature type="transmembrane region" description="Helical" evidence="7">
    <location>
        <begin position="186"/>
        <end position="205"/>
    </location>
</feature>
<evidence type="ECO:0000256" key="1">
    <source>
        <dbReference type="ARBA" id="ARBA00004651"/>
    </source>
</evidence>
<dbReference type="PANTHER" id="PTHR43227:SF11">
    <property type="entry name" value="BLL4140 PROTEIN"/>
    <property type="match status" value="1"/>
</dbReference>
<dbReference type="PROSITE" id="PS50928">
    <property type="entry name" value="ABC_TM1"/>
    <property type="match status" value="1"/>
</dbReference>
<proteinExistence type="inferred from homology"/>
<dbReference type="InterPro" id="IPR000515">
    <property type="entry name" value="MetI-like"/>
</dbReference>
<dbReference type="Proteomes" id="UP000824140">
    <property type="component" value="Unassembled WGS sequence"/>
</dbReference>
<keyword evidence="3" id="KW-1003">Cell membrane</keyword>
<dbReference type="CDD" id="cd06261">
    <property type="entry name" value="TM_PBP2"/>
    <property type="match status" value="1"/>
</dbReference>
<evidence type="ECO:0000256" key="5">
    <source>
        <dbReference type="ARBA" id="ARBA00022989"/>
    </source>
</evidence>
<evidence type="ECO:0000256" key="7">
    <source>
        <dbReference type="RuleBase" id="RU363032"/>
    </source>
</evidence>
<evidence type="ECO:0000313" key="9">
    <source>
        <dbReference type="EMBL" id="HIS92511.1"/>
    </source>
</evidence>
<feature type="transmembrane region" description="Helical" evidence="7">
    <location>
        <begin position="279"/>
        <end position="300"/>
    </location>
</feature>
<dbReference type="Gene3D" id="1.10.3720.10">
    <property type="entry name" value="MetI-like"/>
    <property type="match status" value="1"/>
</dbReference>
<evidence type="ECO:0000313" key="10">
    <source>
        <dbReference type="Proteomes" id="UP000824140"/>
    </source>
</evidence>
<reference evidence="9" key="2">
    <citation type="journal article" date="2021" name="PeerJ">
        <title>Extensive microbial diversity within the chicken gut microbiome revealed by metagenomics and culture.</title>
        <authorList>
            <person name="Gilroy R."/>
            <person name="Ravi A."/>
            <person name="Getino M."/>
            <person name="Pursley I."/>
            <person name="Horton D.L."/>
            <person name="Alikhan N.F."/>
            <person name="Baker D."/>
            <person name="Gharbi K."/>
            <person name="Hall N."/>
            <person name="Watson M."/>
            <person name="Adriaenssens E.M."/>
            <person name="Foster-Nyarko E."/>
            <person name="Jarju S."/>
            <person name="Secka A."/>
            <person name="Antonio M."/>
            <person name="Oren A."/>
            <person name="Chaudhuri R.R."/>
            <person name="La Ragione R."/>
            <person name="Hildebrand F."/>
            <person name="Pallen M.J."/>
        </authorList>
    </citation>
    <scope>NUCLEOTIDE SEQUENCE</scope>
    <source>
        <strain evidence="9">13766</strain>
    </source>
</reference>
<feature type="domain" description="ABC transmembrane type-1" evidence="8">
    <location>
        <begin position="85"/>
        <end position="300"/>
    </location>
</feature>
<dbReference type="GO" id="GO:0055085">
    <property type="term" value="P:transmembrane transport"/>
    <property type="evidence" value="ECO:0007669"/>
    <property type="project" value="InterPro"/>
</dbReference>
<comment type="similarity">
    <text evidence="7">Belongs to the binding-protein-dependent transport system permease family.</text>
</comment>
<reference evidence="9" key="1">
    <citation type="submission" date="2020-10" db="EMBL/GenBank/DDBJ databases">
        <authorList>
            <person name="Gilroy R."/>
        </authorList>
    </citation>
    <scope>NUCLEOTIDE SEQUENCE</scope>
    <source>
        <strain evidence="9">13766</strain>
    </source>
</reference>
<keyword evidence="5 7" id="KW-1133">Transmembrane helix</keyword>
<name>A0A9D1FZM7_9FIRM</name>
<evidence type="ECO:0000256" key="3">
    <source>
        <dbReference type="ARBA" id="ARBA00022475"/>
    </source>
</evidence>
<evidence type="ECO:0000256" key="6">
    <source>
        <dbReference type="ARBA" id="ARBA00023136"/>
    </source>
</evidence>
<keyword evidence="6 7" id="KW-0472">Membrane</keyword>